<name>A0A1V0SLR7_9VIRU</name>
<sequence length="212" mass="25253">MTLHLEANPHFYDYLHLISLYDDGNCEFVDGGGQCINLAIKGEFYLNYYTDAEDSGYIDFYFDTDHEKYDHSELSDSDDKNFDKQFKVKFKVQQGPFVMLDEIVWNSTFENRDISIYTRRFIFDADPFDGLYQNRENNLFFILERDKETEESKKSFYSCDDKITKKMKELNEDELNKIKESNPKFYEAFMKNPIMSMKEYNKQNNSDGSDDD</sequence>
<accession>A0A1V0SLR7</accession>
<dbReference type="EMBL" id="KY684122">
    <property type="protein sequence ID" value="ARF12677.1"/>
    <property type="molecule type" value="Genomic_DNA"/>
</dbReference>
<organism evidence="1">
    <name type="scientific">Klosneuvirus KNV1</name>
    <dbReference type="NCBI Taxonomy" id="1977640"/>
    <lineage>
        <taxon>Viruses</taxon>
        <taxon>Varidnaviria</taxon>
        <taxon>Bamfordvirae</taxon>
        <taxon>Nucleocytoviricota</taxon>
        <taxon>Megaviricetes</taxon>
        <taxon>Imitervirales</taxon>
        <taxon>Mimiviridae</taxon>
        <taxon>Klosneuvirinae</taxon>
        <taxon>Klosneuvirus</taxon>
    </lineage>
</organism>
<proteinExistence type="predicted"/>
<reference evidence="1" key="1">
    <citation type="journal article" date="2017" name="Science">
        <title>Giant viruses with an expanded complement of translation system components.</title>
        <authorList>
            <person name="Schulz F."/>
            <person name="Yutin N."/>
            <person name="Ivanova N.N."/>
            <person name="Ortega D.R."/>
            <person name="Lee T.K."/>
            <person name="Vierheilig J."/>
            <person name="Daims H."/>
            <person name="Horn M."/>
            <person name="Wagner M."/>
            <person name="Jensen G.J."/>
            <person name="Kyrpides N.C."/>
            <person name="Koonin E.V."/>
            <person name="Woyke T."/>
        </authorList>
    </citation>
    <scope>NUCLEOTIDE SEQUENCE</scope>
    <source>
        <strain evidence="1">KNV1</strain>
    </source>
</reference>
<evidence type="ECO:0000313" key="1">
    <source>
        <dbReference type="EMBL" id="ARF12677.1"/>
    </source>
</evidence>
<gene>
    <name evidence="1" type="ORF">Klosneuvirus_15_8</name>
</gene>
<protein>
    <submittedName>
        <fullName evidence="1">Uncharacterized protein</fullName>
    </submittedName>
</protein>